<feature type="domain" description="Importin N-terminal" evidence="4">
    <location>
        <begin position="22"/>
        <end position="101"/>
    </location>
</feature>
<comment type="caution">
    <text evidence="5">The sequence shown here is derived from an EMBL/GenBank/DDBJ whole genome shotgun (WGS) entry which is preliminary data.</text>
</comment>
<dbReference type="GO" id="GO:0005829">
    <property type="term" value="C:cytosol"/>
    <property type="evidence" value="ECO:0007669"/>
    <property type="project" value="TreeGrafter"/>
</dbReference>
<evidence type="ECO:0000313" key="5">
    <source>
        <dbReference type="EMBL" id="KAF6103798.1"/>
    </source>
</evidence>
<dbReference type="PROSITE" id="PS50166">
    <property type="entry name" value="IMPORTIN_B_NT"/>
    <property type="match status" value="1"/>
</dbReference>
<dbReference type="Pfam" id="PF03810">
    <property type="entry name" value="IBN_N"/>
    <property type="match status" value="1"/>
</dbReference>
<dbReference type="Proteomes" id="UP000664940">
    <property type="component" value="Unassembled WGS sequence"/>
</dbReference>
<comment type="subcellular location">
    <subcellularLocation>
        <location evidence="1">Nucleus</location>
    </subcellularLocation>
</comment>
<dbReference type="EMBL" id="JABVXQ010000006">
    <property type="protein sequence ID" value="KAF6103798.1"/>
    <property type="molecule type" value="Genomic_DNA"/>
</dbReference>
<gene>
    <name evidence="5" type="ORF">HJG60_006843</name>
</gene>
<evidence type="ECO:0000259" key="4">
    <source>
        <dbReference type="PROSITE" id="PS50166"/>
    </source>
</evidence>
<dbReference type="GO" id="GO:0006606">
    <property type="term" value="P:protein import into nucleus"/>
    <property type="evidence" value="ECO:0007669"/>
    <property type="project" value="TreeGrafter"/>
</dbReference>
<evidence type="ECO:0000256" key="1">
    <source>
        <dbReference type="ARBA" id="ARBA00004123"/>
    </source>
</evidence>
<accession>A0A834A3N3</accession>
<evidence type="ECO:0000313" key="6">
    <source>
        <dbReference type="Proteomes" id="UP000664940"/>
    </source>
</evidence>
<organism evidence="5 6">
    <name type="scientific">Phyllostomus discolor</name>
    <name type="common">pale spear-nosed bat</name>
    <dbReference type="NCBI Taxonomy" id="89673"/>
    <lineage>
        <taxon>Eukaryota</taxon>
        <taxon>Metazoa</taxon>
        <taxon>Chordata</taxon>
        <taxon>Craniata</taxon>
        <taxon>Vertebrata</taxon>
        <taxon>Euteleostomi</taxon>
        <taxon>Mammalia</taxon>
        <taxon>Eutheria</taxon>
        <taxon>Laurasiatheria</taxon>
        <taxon>Chiroptera</taxon>
        <taxon>Yangochiroptera</taxon>
        <taxon>Phyllostomidae</taxon>
        <taxon>Phyllostominae</taxon>
        <taxon>Phyllostomus</taxon>
    </lineage>
</organism>
<dbReference type="InterPro" id="IPR016024">
    <property type="entry name" value="ARM-type_fold"/>
</dbReference>
<protein>
    <submittedName>
        <fullName evidence="5">Importin 7</fullName>
    </submittedName>
</protein>
<dbReference type="GO" id="GO:0031267">
    <property type="term" value="F:small GTPase binding"/>
    <property type="evidence" value="ECO:0007669"/>
    <property type="project" value="InterPro"/>
</dbReference>
<dbReference type="PANTHER" id="PTHR10997">
    <property type="entry name" value="IMPORTIN-7, 8, 11"/>
    <property type="match status" value="1"/>
</dbReference>
<evidence type="ECO:0000256" key="3">
    <source>
        <dbReference type="ARBA" id="ARBA00023242"/>
    </source>
</evidence>
<keyword evidence="3" id="KW-0539">Nucleus</keyword>
<dbReference type="SUPFAM" id="SSF48371">
    <property type="entry name" value="ARM repeat"/>
    <property type="match status" value="1"/>
</dbReference>
<dbReference type="InterPro" id="IPR001494">
    <property type="entry name" value="Importin-beta_N"/>
</dbReference>
<dbReference type="GO" id="GO:0005635">
    <property type="term" value="C:nuclear envelope"/>
    <property type="evidence" value="ECO:0007669"/>
    <property type="project" value="TreeGrafter"/>
</dbReference>
<dbReference type="PANTHER" id="PTHR10997:SF27">
    <property type="entry name" value="IMPORTIN-7"/>
    <property type="match status" value="1"/>
</dbReference>
<proteinExistence type="predicted"/>
<keyword evidence="2" id="KW-0813">Transport</keyword>
<dbReference type="InterPro" id="IPR011989">
    <property type="entry name" value="ARM-like"/>
</dbReference>
<dbReference type="Gene3D" id="1.25.10.10">
    <property type="entry name" value="Leucine-rich Repeat Variant"/>
    <property type="match status" value="1"/>
</dbReference>
<dbReference type="FunFam" id="1.25.10.10:FF:002058">
    <property type="entry name" value="Ipo7 protein"/>
    <property type="match status" value="1"/>
</dbReference>
<sequence>MDPNTIIEALRGTMDPALREAAERQLNEAHKSLNFVSTLLQITMSEQLDLPVRQAGVIYLKNMVTQYWPDRETAPRDISPYTIPEEDRHCIRENIVEAIIHSPELIRVQLTTCIHHIIKHDYPSRWTAIVDKIGFYLQSDNSACWLGILLCLYQLVKNYEYKKPEERSPLVAAMQHFLPVLKDRFIQLLPDQSDQSVLIQKQIFKIFYALVQYTLPLELINQQNLTEWIEILKTVVNRDVPNVSLFVISYITKHKYLV</sequence>
<dbReference type="SMART" id="SM00913">
    <property type="entry name" value="IBN_N"/>
    <property type="match status" value="1"/>
</dbReference>
<dbReference type="AlphaFoldDB" id="A0A834A3N3"/>
<reference evidence="5 6" key="1">
    <citation type="journal article" date="2020" name="Nature">
        <title>Six reference-quality genomes reveal evolution of bat adaptations.</title>
        <authorList>
            <person name="Jebb D."/>
            <person name="Huang Z."/>
            <person name="Pippel M."/>
            <person name="Hughes G.M."/>
            <person name="Lavrichenko K."/>
            <person name="Devanna P."/>
            <person name="Winkler S."/>
            <person name="Jermiin L.S."/>
            <person name="Skirmuntt E.C."/>
            <person name="Katzourakis A."/>
            <person name="Burkitt-Gray L."/>
            <person name="Ray D.A."/>
            <person name="Sullivan K.A.M."/>
            <person name="Roscito J.G."/>
            <person name="Kirilenko B.M."/>
            <person name="Davalos L.M."/>
            <person name="Corthals A.P."/>
            <person name="Power M.L."/>
            <person name="Jones G."/>
            <person name="Ransome R.D."/>
            <person name="Dechmann D.K.N."/>
            <person name="Locatelli A.G."/>
            <person name="Puechmaille S.J."/>
            <person name="Fedrigo O."/>
            <person name="Jarvis E.D."/>
            <person name="Hiller M."/>
            <person name="Vernes S.C."/>
            <person name="Myers E.W."/>
            <person name="Teeling E.C."/>
        </authorList>
    </citation>
    <scope>NUCLEOTIDE SEQUENCE [LARGE SCALE GENOMIC DNA]</scope>
    <source>
        <strain evidence="5">Bat1K_MPI-CBG_1</strain>
    </source>
</reference>
<evidence type="ECO:0000256" key="2">
    <source>
        <dbReference type="ARBA" id="ARBA00022448"/>
    </source>
</evidence>
<name>A0A834A3N3_9CHIR</name>